<proteinExistence type="predicted"/>
<comment type="caution">
    <text evidence="1">The sequence shown here is derived from an EMBL/GenBank/DDBJ whole genome shotgun (WGS) entry which is preliminary data.</text>
</comment>
<dbReference type="InterPro" id="IPR002213">
    <property type="entry name" value="UDP_glucos_trans"/>
</dbReference>
<evidence type="ECO:0000313" key="2">
    <source>
        <dbReference type="Proteomes" id="UP000297564"/>
    </source>
</evidence>
<organism evidence="1 2">
    <name type="scientific">Ramlibacter rhizophilus</name>
    <dbReference type="NCBI Taxonomy" id="1781167"/>
    <lineage>
        <taxon>Bacteria</taxon>
        <taxon>Pseudomonadati</taxon>
        <taxon>Pseudomonadota</taxon>
        <taxon>Betaproteobacteria</taxon>
        <taxon>Burkholderiales</taxon>
        <taxon>Comamonadaceae</taxon>
        <taxon>Ramlibacter</taxon>
    </lineage>
</organism>
<dbReference type="SUPFAM" id="SSF53756">
    <property type="entry name" value="UDP-Glycosyltransferase/glycogen phosphorylase"/>
    <property type="match status" value="1"/>
</dbReference>
<dbReference type="OrthoDB" id="9805366at2"/>
<dbReference type="RefSeq" id="WP_135285595.1">
    <property type="nucleotide sequence ID" value="NZ_SMLL01000005.1"/>
</dbReference>
<name>A0A4Z0BK01_9BURK</name>
<dbReference type="PANTHER" id="PTHR48050">
    <property type="entry name" value="STEROL 3-BETA-GLUCOSYLTRANSFERASE"/>
    <property type="match status" value="1"/>
</dbReference>
<dbReference type="CDD" id="cd03784">
    <property type="entry name" value="GT1_Gtf-like"/>
    <property type="match status" value="1"/>
</dbReference>
<dbReference type="Pfam" id="PF00201">
    <property type="entry name" value="UDPGT"/>
    <property type="match status" value="1"/>
</dbReference>
<dbReference type="EMBL" id="SMLL01000005">
    <property type="protein sequence ID" value="TFY98444.1"/>
    <property type="molecule type" value="Genomic_DNA"/>
</dbReference>
<evidence type="ECO:0000313" key="1">
    <source>
        <dbReference type="EMBL" id="TFY98444.1"/>
    </source>
</evidence>
<dbReference type="InterPro" id="IPR050426">
    <property type="entry name" value="Glycosyltransferase_28"/>
</dbReference>
<dbReference type="Proteomes" id="UP000297564">
    <property type="component" value="Unassembled WGS sequence"/>
</dbReference>
<accession>A0A4Z0BK01</accession>
<reference evidence="1 2" key="1">
    <citation type="submission" date="2019-03" db="EMBL/GenBank/DDBJ databases">
        <title>Ramlibacter rhizophilus CCTCC AB2015357, whole genome shotgun sequence.</title>
        <authorList>
            <person name="Zhang X."/>
            <person name="Feng G."/>
            <person name="Zhu H."/>
        </authorList>
    </citation>
    <scope>NUCLEOTIDE SEQUENCE [LARGE SCALE GENOMIC DNA]</scope>
    <source>
        <strain evidence="1 2">CCTCC AB2015357</strain>
    </source>
</reference>
<gene>
    <name evidence="1" type="ORF">EZ242_12915</name>
</gene>
<keyword evidence="1" id="KW-0808">Transferase</keyword>
<protein>
    <submittedName>
        <fullName evidence="1">Glycosyltransferase</fullName>
    </submittedName>
</protein>
<dbReference type="AlphaFoldDB" id="A0A4Z0BK01"/>
<sequence length="441" mass="47636">MTHFAIIAPPFPSHVRALESVASHLVSRGHRLSWLQQADARQALRDPRIGFVALGASSHPPGSLGGLMARAAAPGSPWGLRRVIQDMAAGTRMLCRELSGALRSLGAEAVLADPMEAAGALVARGLGLPYASLSCAMPLNREPGLPLAVMPWRPAPDAQDWRRRVLDESERVYDRLMAPLYDEIEHQARGFGLGRLRRLDELLSPRLQLSQMTRGIEFPLQAAPRELHYTGPWRRPDEGSREVPWPAHWRRRPEAPLVFASLGTMQGGRLALFRRIARACRAEGMQLVIAHCGLLDAAQAHELQRAGADWVTDFVPQPAMLAHAQLAVTHAGINTVMDCLAAGTPMLALPLAFDQPGTAARVAWHGAGLQMHPRLATTGRIRRGLRRLLEEAGFAERALALGRGIPEAGGAPRAADLIEAMVVSPDSPTAARPAGLATVLD</sequence>
<dbReference type="GO" id="GO:0008194">
    <property type="term" value="F:UDP-glycosyltransferase activity"/>
    <property type="evidence" value="ECO:0007669"/>
    <property type="project" value="InterPro"/>
</dbReference>
<dbReference type="PANTHER" id="PTHR48050:SF13">
    <property type="entry name" value="STEROL 3-BETA-GLUCOSYLTRANSFERASE UGT80A2"/>
    <property type="match status" value="1"/>
</dbReference>
<dbReference type="GO" id="GO:0017000">
    <property type="term" value="P:antibiotic biosynthetic process"/>
    <property type="evidence" value="ECO:0007669"/>
    <property type="project" value="UniProtKB-ARBA"/>
</dbReference>
<keyword evidence="2" id="KW-1185">Reference proteome</keyword>
<dbReference type="Gene3D" id="3.40.50.2000">
    <property type="entry name" value="Glycogen Phosphorylase B"/>
    <property type="match status" value="2"/>
</dbReference>